<dbReference type="AlphaFoldDB" id="W9GKX5"/>
<feature type="region of interest" description="Disordered" evidence="10">
    <location>
        <begin position="106"/>
        <end position="129"/>
    </location>
</feature>
<keyword evidence="9 11" id="KW-0472">Membrane</keyword>
<comment type="subcellular location">
    <subcellularLocation>
        <location evidence="1">Cell membrane</location>
        <topology evidence="1">Single-pass membrane protein</topology>
    </subcellularLocation>
</comment>
<comment type="caution">
    <text evidence="12">The sequence shown here is derived from an EMBL/GenBank/DDBJ whole genome shotgun (WGS) entry which is preliminary data.</text>
</comment>
<proteinExistence type="inferred from homology"/>
<keyword evidence="7 11" id="KW-1133">Transmembrane helix</keyword>
<accession>W9GKX5</accession>
<dbReference type="EMBL" id="AWQS01000034">
    <property type="protein sequence ID" value="EWT06755.1"/>
    <property type="molecule type" value="Genomic_DNA"/>
</dbReference>
<evidence type="ECO:0000256" key="9">
    <source>
        <dbReference type="ARBA" id="ARBA00023136"/>
    </source>
</evidence>
<dbReference type="SMART" id="SM01323">
    <property type="entry name" value="YajC"/>
    <property type="match status" value="1"/>
</dbReference>
<dbReference type="PANTHER" id="PTHR33909">
    <property type="entry name" value="SEC TRANSLOCON ACCESSORY COMPLEX SUBUNIT YAJC"/>
    <property type="match status" value="1"/>
</dbReference>
<evidence type="ECO:0000313" key="13">
    <source>
        <dbReference type="Proteomes" id="UP000019494"/>
    </source>
</evidence>
<dbReference type="NCBIfam" id="TIGR00739">
    <property type="entry name" value="yajC"/>
    <property type="match status" value="1"/>
</dbReference>
<feature type="transmembrane region" description="Helical" evidence="11">
    <location>
        <begin position="20"/>
        <end position="43"/>
    </location>
</feature>
<sequence length="129" mass="13514">MLNYGNEVTSLVQTAPAQTASSGGMSSLLILALPILLLVWMFWTTSRRQKAMRNFSSSLSVGEQIITSAGIYGTIRHLDDQSAWVEVAEGITLRIDRRAIAMKQSDAAGGGPASAAGSDATGPADTTGQ</sequence>
<feature type="compositionally biased region" description="Low complexity" evidence="10">
    <location>
        <begin position="113"/>
        <end position="129"/>
    </location>
</feature>
<evidence type="ECO:0000256" key="1">
    <source>
        <dbReference type="ARBA" id="ARBA00004162"/>
    </source>
</evidence>
<name>W9GKX5_9MICO</name>
<evidence type="ECO:0000256" key="5">
    <source>
        <dbReference type="ARBA" id="ARBA00022692"/>
    </source>
</evidence>
<evidence type="ECO:0000256" key="3">
    <source>
        <dbReference type="ARBA" id="ARBA00022448"/>
    </source>
</evidence>
<reference evidence="13" key="1">
    <citation type="submission" date="2013-08" db="EMBL/GenBank/DDBJ databases">
        <title>Intrasporangium oryzae NRRL B-24470.</title>
        <authorList>
            <person name="Liu H."/>
            <person name="Wang G."/>
        </authorList>
    </citation>
    <scope>NUCLEOTIDE SEQUENCE [LARGE SCALE GENOMIC DNA]</scope>
    <source>
        <strain evidence="13">Q5-1</strain>
    </source>
</reference>
<comment type="similarity">
    <text evidence="2">Belongs to the YajC family.</text>
</comment>
<dbReference type="InterPro" id="IPR003849">
    <property type="entry name" value="Preprotein_translocase_YajC"/>
</dbReference>
<keyword evidence="4" id="KW-1003">Cell membrane</keyword>
<evidence type="ECO:0000256" key="8">
    <source>
        <dbReference type="ARBA" id="ARBA00023010"/>
    </source>
</evidence>
<dbReference type="Pfam" id="PF02699">
    <property type="entry name" value="YajC"/>
    <property type="match status" value="1"/>
</dbReference>
<gene>
    <name evidence="12" type="ORF">N864_18030</name>
</gene>
<evidence type="ECO:0000256" key="2">
    <source>
        <dbReference type="ARBA" id="ARBA00006742"/>
    </source>
</evidence>
<evidence type="ECO:0000313" key="12">
    <source>
        <dbReference type="EMBL" id="EWT06755.1"/>
    </source>
</evidence>
<keyword evidence="6" id="KW-0653">Protein transport</keyword>
<dbReference type="GO" id="GO:0015031">
    <property type="term" value="P:protein transport"/>
    <property type="evidence" value="ECO:0007669"/>
    <property type="project" value="UniProtKB-KW"/>
</dbReference>
<evidence type="ECO:0000256" key="11">
    <source>
        <dbReference type="SAM" id="Phobius"/>
    </source>
</evidence>
<protein>
    <submittedName>
        <fullName evidence="12">Protein export protein SecD</fullName>
    </submittedName>
</protein>
<keyword evidence="3" id="KW-0813">Transport</keyword>
<evidence type="ECO:0000256" key="6">
    <source>
        <dbReference type="ARBA" id="ARBA00022927"/>
    </source>
</evidence>
<dbReference type="RefSeq" id="WP_081793457.1">
    <property type="nucleotide sequence ID" value="NZ_AWQS01000034.1"/>
</dbReference>
<keyword evidence="5 11" id="KW-0812">Transmembrane</keyword>
<dbReference type="GO" id="GO:0005886">
    <property type="term" value="C:plasma membrane"/>
    <property type="evidence" value="ECO:0007669"/>
    <property type="project" value="UniProtKB-SubCell"/>
</dbReference>
<dbReference type="Proteomes" id="UP000019494">
    <property type="component" value="Unassembled WGS sequence"/>
</dbReference>
<organism evidence="12 13">
    <name type="scientific">Intrasporangium chromatireducens Q5-1</name>
    <dbReference type="NCBI Taxonomy" id="584657"/>
    <lineage>
        <taxon>Bacteria</taxon>
        <taxon>Bacillati</taxon>
        <taxon>Actinomycetota</taxon>
        <taxon>Actinomycetes</taxon>
        <taxon>Micrococcales</taxon>
        <taxon>Intrasporangiaceae</taxon>
        <taxon>Intrasporangium</taxon>
    </lineage>
</organism>
<evidence type="ECO:0000256" key="4">
    <source>
        <dbReference type="ARBA" id="ARBA00022475"/>
    </source>
</evidence>
<keyword evidence="13" id="KW-1185">Reference proteome</keyword>
<keyword evidence="8" id="KW-0811">Translocation</keyword>
<dbReference type="PANTHER" id="PTHR33909:SF1">
    <property type="entry name" value="SEC TRANSLOCON ACCESSORY COMPLEX SUBUNIT YAJC"/>
    <property type="match status" value="1"/>
</dbReference>
<evidence type="ECO:0000256" key="10">
    <source>
        <dbReference type="SAM" id="MobiDB-lite"/>
    </source>
</evidence>
<evidence type="ECO:0000256" key="7">
    <source>
        <dbReference type="ARBA" id="ARBA00022989"/>
    </source>
</evidence>